<keyword evidence="8 9" id="KW-0472">Membrane</keyword>
<dbReference type="Pfam" id="PF00999">
    <property type="entry name" value="Na_H_Exchanger"/>
    <property type="match status" value="1"/>
</dbReference>
<evidence type="ECO:0000256" key="1">
    <source>
        <dbReference type="ARBA" id="ARBA00004651"/>
    </source>
</evidence>
<feature type="domain" description="Cation/H+ exchanger transmembrane" evidence="10">
    <location>
        <begin position="24"/>
        <end position="402"/>
    </location>
</feature>
<comment type="subcellular location">
    <subcellularLocation>
        <location evidence="1">Cell membrane</location>
        <topology evidence="1">Multi-pass membrane protein</topology>
    </subcellularLocation>
</comment>
<feature type="transmembrane region" description="Helical" evidence="9">
    <location>
        <begin position="252"/>
        <end position="272"/>
    </location>
</feature>
<dbReference type="PANTHER" id="PTHR32507:SF0">
    <property type="entry name" value="NA(+)_H(+) ANTIPORTER 2-RELATED"/>
    <property type="match status" value="1"/>
</dbReference>
<feature type="transmembrane region" description="Helical" evidence="9">
    <location>
        <begin position="62"/>
        <end position="79"/>
    </location>
</feature>
<evidence type="ECO:0000259" key="10">
    <source>
        <dbReference type="Pfam" id="PF00999"/>
    </source>
</evidence>
<evidence type="ECO:0000313" key="11">
    <source>
        <dbReference type="EMBL" id="WAH43987.1"/>
    </source>
</evidence>
<feature type="transmembrane region" description="Helical" evidence="9">
    <location>
        <begin position="284"/>
        <end position="304"/>
    </location>
</feature>
<name>A0ABY6ZNG8_9BACL</name>
<evidence type="ECO:0000256" key="6">
    <source>
        <dbReference type="ARBA" id="ARBA00022989"/>
    </source>
</evidence>
<accession>A0ABY6ZNG8</accession>
<feature type="transmembrane region" description="Helical" evidence="9">
    <location>
        <begin position="194"/>
        <end position="215"/>
    </location>
</feature>
<dbReference type="Proteomes" id="UP001164761">
    <property type="component" value="Chromosome"/>
</dbReference>
<feature type="transmembrane region" description="Helical" evidence="9">
    <location>
        <begin position="6"/>
        <end position="25"/>
    </location>
</feature>
<dbReference type="InterPro" id="IPR006153">
    <property type="entry name" value="Cation/H_exchanger_TM"/>
</dbReference>
<evidence type="ECO:0000313" key="12">
    <source>
        <dbReference type="Proteomes" id="UP001164761"/>
    </source>
</evidence>
<feature type="transmembrane region" description="Helical" evidence="9">
    <location>
        <begin position="123"/>
        <end position="141"/>
    </location>
</feature>
<feature type="transmembrane region" description="Helical" evidence="9">
    <location>
        <begin position="227"/>
        <end position="246"/>
    </location>
</feature>
<keyword evidence="3" id="KW-0050">Antiport</keyword>
<feature type="transmembrane region" description="Helical" evidence="9">
    <location>
        <begin position="37"/>
        <end position="56"/>
    </location>
</feature>
<dbReference type="PANTHER" id="PTHR32507">
    <property type="entry name" value="NA(+)/H(+) ANTIPORTER 1"/>
    <property type="match status" value="1"/>
</dbReference>
<keyword evidence="5 9" id="KW-0812">Transmembrane</keyword>
<feature type="transmembrane region" description="Helical" evidence="9">
    <location>
        <begin position="310"/>
        <end position="335"/>
    </location>
</feature>
<dbReference type="Gene3D" id="1.20.1530.20">
    <property type="match status" value="1"/>
</dbReference>
<gene>
    <name evidence="11" type="ORF">NZD89_11745</name>
</gene>
<sequence>MLDVRGGWEQALMVVFVVVGLGLIVSKLSEKPRVPDVAVFLVLGILIGPAVLHLVSAPSESQANQFIVYLGATVILFDGGRSVRFDVLRRVYISIALLVTTGVLISAFVVGVAVHYLLHAPWVWSWLLASVVASTDPATLIPVFRRVPIVERLQQTMETESAFNDATASVLVLMLMTAVQTGGHLSVGPAVLKFFYDALIGLAVGVVFGLATMFTVSKRAWGVFHEFGSIVMLVCAVGSYVVASWFDASGFMAAFAAGVITGNGKSFGWSLADETESHIEHTGSVLTMIFRILIFVLLGTQVNFHAVAAHLWGGLLIVAVLMFVARPATVLGSVLFDGMARWNAREVALMTWVRETGVIPAALAGTAVAKGIPQAQTILAVTFLAILCTILIQATSTGAVAKRLGLGRDEQSKDDL</sequence>
<protein>
    <submittedName>
        <fullName evidence="11">Sodium:proton antiporter</fullName>
    </submittedName>
</protein>
<dbReference type="InterPro" id="IPR038770">
    <property type="entry name" value="Na+/solute_symporter_sf"/>
</dbReference>
<evidence type="ECO:0000256" key="4">
    <source>
        <dbReference type="ARBA" id="ARBA00022475"/>
    </source>
</evidence>
<keyword evidence="6 9" id="KW-1133">Transmembrane helix</keyword>
<keyword evidence="7" id="KW-0406">Ion transport</keyword>
<feature type="transmembrane region" description="Helical" evidence="9">
    <location>
        <begin position="162"/>
        <end position="182"/>
    </location>
</feature>
<feature type="transmembrane region" description="Helical" evidence="9">
    <location>
        <begin position="91"/>
        <end position="117"/>
    </location>
</feature>
<keyword evidence="12" id="KW-1185">Reference proteome</keyword>
<dbReference type="EMBL" id="CP104067">
    <property type="protein sequence ID" value="WAH43987.1"/>
    <property type="molecule type" value="Genomic_DNA"/>
</dbReference>
<evidence type="ECO:0000256" key="8">
    <source>
        <dbReference type="ARBA" id="ARBA00023136"/>
    </source>
</evidence>
<feature type="transmembrane region" description="Helical" evidence="9">
    <location>
        <begin position="375"/>
        <end position="394"/>
    </location>
</feature>
<evidence type="ECO:0000256" key="7">
    <source>
        <dbReference type="ARBA" id="ARBA00023065"/>
    </source>
</evidence>
<organism evidence="11 12">
    <name type="scientific">Alicyclobacillus fastidiosus</name>
    <dbReference type="NCBI Taxonomy" id="392011"/>
    <lineage>
        <taxon>Bacteria</taxon>
        <taxon>Bacillati</taxon>
        <taxon>Bacillota</taxon>
        <taxon>Bacilli</taxon>
        <taxon>Bacillales</taxon>
        <taxon>Alicyclobacillaceae</taxon>
        <taxon>Alicyclobacillus</taxon>
    </lineage>
</organism>
<evidence type="ECO:0000256" key="3">
    <source>
        <dbReference type="ARBA" id="ARBA00022449"/>
    </source>
</evidence>
<keyword evidence="4" id="KW-1003">Cell membrane</keyword>
<reference evidence="11" key="1">
    <citation type="submission" date="2022-08" db="EMBL/GenBank/DDBJ databases">
        <title>Alicyclobacillus fastidiosus DSM 17978, complete genome.</title>
        <authorList>
            <person name="Wang Q."/>
            <person name="Cai R."/>
            <person name="Wang Z."/>
        </authorList>
    </citation>
    <scope>NUCLEOTIDE SEQUENCE</scope>
    <source>
        <strain evidence="11">DSM 17978</strain>
    </source>
</reference>
<evidence type="ECO:0000256" key="5">
    <source>
        <dbReference type="ARBA" id="ARBA00022692"/>
    </source>
</evidence>
<dbReference type="RefSeq" id="WP_268007890.1">
    <property type="nucleotide sequence ID" value="NZ_BSUT01000001.1"/>
</dbReference>
<keyword evidence="2" id="KW-0813">Transport</keyword>
<proteinExistence type="predicted"/>
<evidence type="ECO:0000256" key="2">
    <source>
        <dbReference type="ARBA" id="ARBA00022448"/>
    </source>
</evidence>
<evidence type="ECO:0000256" key="9">
    <source>
        <dbReference type="SAM" id="Phobius"/>
    </source>
</evidence>